<feature type="domain" description="HTH cro/C1-type" evidence="2">
    <location>
        <begin position="8"/>
        <end position="63"/>
    </location>
</feature>
<dbReference type="Gene3D" id="1.10.260.40">
    <property type="entry name" value="lambda repressor-like DNA-binding domains"/>
    <property type="match status" value="1"/>
</dbReference>
<evidence type="ECO:0000313" key="3">
    <source>
        <dbReference type="EMBL" id="OGH69559.1"/>
    </source>
</evidence>
<dbReference type="Pfam" id="PF01381">
    <property type="entry name" value="HTH_3"/>
    <property type="match status" value="1"/>
</dbReference>
<dbReference type="PROSITE" id="PS50943">
    <property type="entry name" value="HTH_CROC1"/>
    <property type="match status" value="1"/>
</dbReference>
<accession>A0A1F6MD56</accession>
<dbReference type="STRING" id="1798683.A3C90_00390"/>
<reference evidence="3 4" key="1">
    <citation type="journal article" date="2016" name="Nat. Commun.">
        <title>Thousands of microbial genomes shed light on interconnected biogeochemical processes in an aquifer system.</title>
        <authorList>
            <person name="Anantharaman K."/>
            <person name="Brown C.T."/>
            <person name="Hug L.A."/>
            <person name="Sharon I."/>
            <person name="Castelle C.J."/>
            <person name="Probst A.J."/>
            <person name="Thomas B.C."/>
            <person name="Singh A."/>
            <person name="Wilkins M.J."/>
            <person name="Karaoz U."/>
            <person name="Brodie E.L."/>
            <person name="Williams K.H."/>
            <person name="Hubbard S.S."/>
            <person name="Banfield J.F."/>
        </authorList>
    </citation>
    <scope>NUCLEOTIDE SEQUENCE [LARGE SCALE GENOMIC DNA]</scope>
</reference>
<evidence type="ECO:0000256" key="1">
    <source>
        <dbReference type="ARBA" id="ARBA00023125"/>
    </source>
</evidence>
<dbReference type="InterPro" id="IPR001387">
    <property type="entry name" value="Cro/C1-type_HTH"/>
</dbReference>
<dbReference type="SUPFAM" id="SSF47413">
    <property type="entry name" value="lambda repressor-like DNA-binding domains"/>
    <property type="match status" value="1"/>
</dbReference>
<evidence type="ECO:0000313" key="4">
    <source>
        <dbReference type="Proteomes" id="UP000177457"/>
    </source>
</evidence>
<dbReference type="GO" id="GO:0005829">
    <property type="term" value="C:cytosol"/>
    <property type="evidence" value="ECO:0007669"/>
    <property type="project" value="TreeGrafter"/>
</dbReference>
<keyword evidence="1" id="KW-0238">DNA-binding</keyword>
<proteinExistence type="predicted"/>
<evidence type="ECO:0000259" key="2">
    <source>
        <dbReference type="PROSITE" id="PS50943"/>
    </source>
</evidence>
<dbReference type="GO" id="GO:0003700">
    <property type="term" value="F:DNA-binding transcription factor activity"/>
    <property type="evidence" value="ECO:0007669"/>
    <property type="project" value="TreeGrafter"/>
</dbReference>
<dbReference type="CDD" id="cd00093">
    <property type="entry name" value="HTH_XRE"/>
    <property type="match status" value="1"/>
</dbReference>
<dbReference type="InterPro" id="IPR010982">
    <property type="entry name" value="Lambda_DNA-bd_dom_sf"/>
</dbReference>
<comment type="caution">
    <text evidence="3">The sequence shown here is derived from an EMBL/GenBank/DDBJ whole genome shotgun (WGS) entry which is preliminary data.</text>
</comment>
<dbReference type="GO" id="GO:0003677">
    <property type="term" value="F:DNA binding"/>
    <property type="evidence" value="ECO:0007669"/>
    <property type="project" value="UniProtKB-KW"/>
</dbReference>
<dbReference type="EMBL" id="MFQE01000077">
    <property type="protein sequence ID" value="OGH69559.1"/>
    <property type="molecule type" value="Genomic_DNA"/>
</dbReference>
<gene>
    <name evidence="3" type="ORF">A3C90_00390</name>
</gene>
<dbReference type="InterPro" id="IPR050807">
    <property type="entry name" value="TransReg_Diox_bact_type"/>
</dbReference>
<dbReference type="PANTHER" id="PTHR46797:SF1">
    <property type="entry name" value="METHYLPHOSPHONATE SYNTHASE"/>
    <property type="match status" value="1"/>
</dbReference>
<dbReference type="AlphaFoldDB" id="A0A1F6MD56"/>
<dbReference type="SMART" id="SM00530">
    <property type="entry name" value="HTH_XRE"/>
    <property type="match status" value="1"/>
</dbReference>
<sequence length="65" mass="7192">MSNISKTLRKLREQKGLTQEKLARLADVSNNTVIKIEAGKNENPTLDTLKKLAKALDISVDDLIS</sequence>
<dbReference type="Proteomes" id="UP000177457">
    <property type="component" value="Unassembled WGS sequence"/>
</dbReference>
<name>A0A1F6MD56_9BACT</name>
<dbReference type="PANTHER" id="PTHR46797">
    <property type="entry name" value="HTH-TYPE TRANSCRIPTIONAL REGULATOR"/>
    <property type="match status" value="1"/>
</dbReference>
<protein>
    <submittedName>
        <fullName evidence="3">Transcriptional regulator</fullName>
    </submittedName>
</protein>
<organism evidence="3 4">
    <name type="scientific">Candidatus Magasanikbacteria bacterium RIFCSPHIGHO2_02_FULL_51_14</name>
    <dbReference type="NCBI Taxonomy" id="1798683"/>
    <lineage>
        <taxon>Bacteria</taxon>
        <taxon>Candidatus Magasanikiibacteriota</taxon>
    </lineage>
</organism>